<dbReference type="AlphaFoldDB" id="A0A177YF09"/>
<name>A0A177YF09_9NOCA</name>
<comment type="caution">
    <text evidence="1">The sequence shown here is derived from an EMBL/GenBank/DDBJ whole genome shotgun (WGS) entry which is preliminary data.</text>
</comment>
<evidence type="ECO:0000313" key="2">
    <source>
        <dbReference type="Proteomes" id="UP000077519"/>
    </source>
</evidence>
<organism evidence="1 2">
    <name type="scientific">Rhodococcoides kyotonense</name>
    <dbReference type="NCBI Taxonomy" id="398843"/>
    <lineage>
        <taxon>Bacteria</taxon>
        <taxon>Bacillati</taxon>
        <taxon>Actinomycetota</taxon>
        <taxon>Actinomycetes</taxon>
        <taxon>Mycobacteriales</taxon>
        <taxon>Nocardiaceae</taxon>
        <taxon>Rhodococcoides</taxon>
    </lineage>
</organism>
<dbReference type="Proteomes" id="UP000077519">
    <property type="component" value="Unassembled WGS sequence"/>
</dbReference>
<protein>
    <submittedName>
        <fullName evidence="1">Uncharacterized protein</fullName>
    </submittedName>
</protein>
<accession>A0A177YF09</accession>
<keyword evidence="2" id="KW-1185">Reference proteome</keyword>
<dbReference type="EMBL" id="LVHI01000013">
    <property type="protein sequence ID" value="OAK54041.1"/>
    <property type="molecule type" value="Genomic_DNA"/>
</dbReference>
<proteinExistence type="predicted"/>
<gene>
    <name evidence="1" type="ORF">A3K89_21295</name>
</gene>
<evidence type="ECO:0000313" key="1">
    <source>
        <dbReference type="EMBL" id="OAK54041.1"/>
    </source>
</evidence>
<reference evidence="1 2" key="1">
    <citation type="submission" date="2016-03" db="EMBL/GenBank/DDBJ databases">
        <title>Genome sequence of Rhodococcus kyotonensis KB10.</title>
        <authorList>
            <person name="Jeong H."/>
            <person name="Hong C.E."/>
            <person name="Jo S.H."/>
            <person name="Park J.M."/>
        </authorList>
    </citation>
    <scope>NUCLEOTIDE SEQUENCE [LARGE SCALE GENOMIC DNA]</scope>
    <source>
        <strain evidence="1 2">KB10</strain>
    </source>
</reference>
<sequence>MTAFECANVLRAHLNLASKITLRKAASYPQVSKVLIAGVHDHHIGHTHLQHCEAAGKCGDTRIRLSLLPLRVGRRSDTAPSSNLRATEPGLGSGVSQAARIETAEAALHRWYSTVSHNVTRLFLVAHNVVAKRIGYHGLFKPDCRSKV</sequence>